<reference evidence="3" key="1">
    <citation type="journal article" date="2015" name="Int. J. Syst. Evol. Microbiol.">
        <title>Rhizobium oryzicola sp. nov., potential plant-growth-promoting endophytic bacteria isolated from rice roots.</title>
        <authorList>
            <person name="Zhang X.X."/>
            <person name="Gao J.S."/>
            <person name="Cao Y.H."/>
            <person name="Sheirdil R.A."/>
            <person name="Wang X.C."/>
            <person name="Zhang L."/>
        </authorList>
    </citation>
    <scope>NUCLEOTIDE SEQUENCE</scope>
    <source>
        <strain evidence="3">05753</strain>
    </source>
</reference>
<feature type="region of interest" description="Disordered" evidence="1">
    <location>
        <begin position="44"/>
        <end position="71"/>
    </location>
</feature>
<evidence type="ECO:0000256" key="1">
    <source>
        <dbReference type="SAM" id="MobiDB-lite"/>
    </source>
</evidence>
<feature type="signal peptide" evidence="2">
    <location>
        <begin position="1"/>
        <end position="29"/>
    </location>
</feature>
<keyword evidence="4" id="KW-1185">Reference proteome</keyword>
<evidence type="ECO:0000313" key="4">
    <source>
        <dbReference type="Proteomes" id="UP001169006"/>
    </source>
</evidence>
<comment type="caution">
    <text evidence="3">The sequence shown here is derived from an EMBL/GenBank/DDBJ whole genome shotgun (WGS) entry which is preliminary data.</text>
</comment>
<dbReference type="RefSeq" id="WP_302075740.1">
    <property type="nucleotide sequence ID" value="NZ_JAUKWQ010000001.1"/>
</dbReference>
<keyword evidence="2" id="KW-0732">Signal</keyword>
<name>A0ABT8SUC5_9HYPH</name>
<feature type="chain" id="PRO_5045880857" evidence="2">
    <location>
        <begin position="30"/>
        <end position="226"/>
    </location>
</feature>
<feature type="compositionally biased region" description="Low complexity" evidence="1">
    <location>
        <begin position="44"/>
        <end position="69"/>
    </location>
</feature>
<evidence type="ECO:0000256" key="2">
    <source>
        <dbReference type="SAM" id="SignalP"/>
    </source>
</evidence>
<proteinExistence type="predicted"/>
<evidence type="ECO:0000313" key="3">
    <source>
        <dbReference type="EMBL" id="MDO1581643.1"/>
    </source>
</evidence>
<organism evidence="3 4">
    <name type="scientific">Rhizobium oryzicola</name>
    <dbReference type="NCBI Taxonomy" id="1232668"/>
    <lineage>
        <taxon>Bacteria</taxon>
        <taxon>Pseudomonadati</taxon>
        <taxon>Pseudomonadota</taxon>
        <taxon>Alphaproteobacteria</taxon>
        <taxon>Hyphomicrobiales</taxon>
        <taxon>Rhizobiaceae</taxon>
        <taxon>Rhizobium/Agrobacterium group</taxon>
        <taxon>Rhizobium</taxon>
    </lineage>
</organism>
<dbReference type="Proteomes" id="UP001169006">
    <property type="component" value="Unassembled WGS sequence"/>
</dbReference>
<dbReference type="EMBL" id="JAUKWQ010000001">
    <property type="protein sequence ID" value="MDO1581643.1"/>
    <property type="molecule type" value="Genomic_DNA"/>
</dbReference>
<protein>
    <submittedName>
        <fullName evidence="3">Uncharacterized protein</fullName>
    </submittedName>
</protein>
<reference evidence="3" key="2">
    <citation type="submission" date="2023-07" db="EMBL/GenBank/DDBJ databases">
        <authorList>
            <person name="Sun H."/>
        </authorList>
    </citation>
    <scope>NUCLEOTIDE SEQUENCE</scope>
    <source>
        <strain evidence="3">05753</strain>
    </source>
</reference>
<gene>
    <name evidence="3" type="ORF">Q2T52_05980</name>
</gene>
<sequence>MTVAQARSRQTIARIAAAALLISATNGFASPAFALSDTAIQPAASDSQSAPAAPAAPQPNAASPAKPQAEGQANEIIHDINKLPEAVRKTRAAIVEAAASGDLERLRPLFGSGPNSAEILSAQDGDQLELIKSFSGDPDGLEILAIMLDVLQTGAAHVGIGTPDEAYVWPYFVGKPLDTLTAPEKVELLRIVTAGDLLGMQEAGGYNFYRLGIAPDGHWKYFASGD</sequence>
<accession>A0ABT8SUC5</accession>